<dbReference type="Proteomes" id="UP000595349">
    <property type="component" value="Chromosome"/>
</dbReference>
<reference evidence="1 2" key="1">
    <citation type="submission" date="2020-06" db="EMBL/GenBank/DDBJ databases">
        <title>Genomic analysis of Salicibibacter sp. NKC21-4.</title>
        <authorList>
            <person name="Oh Y.J."/>
        </authorList>
    </citation>
    <scope>NUCLEOTIDE SEQUENCE [LARGE SCALE GENOMIC DNA]</scope>
    <source>
        <strain evidence="1 2">NKC21-4</strain>
    </source>
</reference>
<protein>
    <submittedName>
        <fullName evidence="1">DNA-directed RNA polymerase subunit beta</fullName>
    </submittedName>
</protein>
<dbReference type="RefSeq" id="WP_200086129.1">
    <property type="nucleotide sequence ID" value="NZ_CP054706.1"/>
</dbReference>
<keyword evidence="1" id="KW-0240">DNA-directed RNA polymerase</keyword>
<dbReference type="KEGG" id="scib:HUG20_18025"/>
<dbReference type="Pfam" id="PF11772">
    <property type="entry name" value="EpuA"/>
    <property type="match status" value="1"/>
</dbReference>
<dbReference type="InterPro" id="IPR024596">
    <property type="entry name" value="RNApol_su_b/EpuA"/>
</dbReference>
<dbReference type="EMBL" id="CP054706">
    <property type="protein sequence ID" value="QQK81625.1"/>
    <property type="molecule type" value="Genomic_DNA"/>
</dbReference>
<organism evidence="1 2">
    <name type="scientific">Salicibibacter cibi</name>
    <dbReference type="NCBI Taxonomy" id="2743001"/>
    <lineage>
        <taxon>Bacteria</taxon>
        <taxon>Bacillati</taxon>
        <taxon>Bacillota</taxon>
        <taxon>Bacilli</taxon>
        <taxon>Bacillales</taxon>
        <taxon>Bacillaceae</taxon>
        <taxon>Salicibibacter</taxon>
    </lineage>
</organism>
<dbReference type="GO" id="GO:0000428">
    <property type="term" value="C:DNA-directed RNA polymerase complex"/>
    <property type="evidence" value="ECO:0007669"/>
    <property type="project" value="UniProtKB-KW"/>
</dbReference>
<sequence length="36" mass="3951">MVGLVLGYSAVGDGEGFRILRLETWQDLYQYISGGS</sequence>
<keyword evidence="2" id="KW-1185">Reference proteome</keyword>
<keyword evidence="1" id="KW-0804">Transcription</keyword>
<name>A0A7T6ZE53_9BACI</name>
<accession>A0A7T6ZE53</accession>
<evidence type="ECO:0000313" key="1">
    <source>
        <dbReference type="EMBL" id="QQK81625.1"/>
    </source>
</evidence>
<gene>
    <name evidence="1" type="ORF">HUG20_18025</name>
</gene>
<evidence type="ECO:0000313" key="2">
    <source>
        <dbReference type="Proteomes" id="UP000595349"/>
    </source>
</evidence>
<proteinExistence type="predicted"/>
<dbReference type="AlphaFoldDB" id="A0A7T6ZE53"/>